<feature type="non-terminal residue" evidence="1">
    <location>
        <position position="1"/>
    </location>
</feature>
<reference evidence="1 2" key="1">
    <citation type="submission" date="2024-02" db="EMBL/GenBank/DDBJ databases">
        <authorList>
            <person name="Chen Y."/>
            <person name="Shah S."/>
            <person name="Dougan E. K."/>
            <person name="Thang M."/>
            <person name="Chan C."/>
        </authorList>
    </citation>
    <scope>NUCLEOTIDE SEQUENCE [LARGE SCALE GENOMIC DNA]</scope>
</reference>
<dbReference type="SUPFAM" id="SSF50156">
    <property type="entry name" value="PDZ domain-like"/>
    <property type="match status" value="1"/>
</dbReference>
<dbReference type="Gene3D" id="2.30.42.10">
    <property type="match status" value="1"/>
</dbReference>
<protein>
    <recommendedName>
        <fullName evidence="3">PDZ domain-containing protein</fullName>
    </recommendedName>
</protein>
<accession>A0ABP0MEL4</accession>
<keyword evidence="2" id="KW-1185">Reference proteome</keyword>
<evidence type="ECO:0000313" key="1">
    <source>
        <dbReference type="EMBL" id="CAK9049951.1"/>
    </source>
</evidence>
<evidence type="ECO:0008006" key="3">
    <source>
        <dbReference type="Google" id="ProtNLM"/>
    </source>
</evidence>
<organism evidence="1 2">
    <name type="scientific">Durusdinium trenchii</name>
    <dbReference type="NCBI Taxonomy" id="1381693"/>
    <lineage>
        <taxon>Eukaryota</taxon>
        <taxon>Sar</taxon>
        <taxon>Alveolata</taxon>
        <taxon>Dinophyceae</taxon>
        <taxon>Suessiales</taxon>
        <taxon>Symbiodiniaceae</taxon>
        <taxon>Durusdinium</taxon>
    </lineage>
</organism>
<comment type="caution">
    <text evidence="1">The sequence shown here is derived from an EMBL/GenBank/DDBJ whole genome shotgun (WGS) entry which is preliminary data.</text>
</comment>
<sequence>DVYQDWQWQKILELVSNPPEQPSLSGCVHLGYSSTKAAAEDLSLSGGSGNPIVVMAVASEGPARRAGVLAGYQLIALNGRDLTKSQWSETSAEQLLACLASTNAHVRMDFLDPTPRSHGIPTLADSLAKKPLLRPSLH</sequence>
<dbReference type="InterPro" id="IPR036034">
    <property type="entry name" value="PDZ_sf"/>
</dbReference>
<gene>
    <name evidence="1" type="ORF">CCMP2556_LOCUS25507</name>
</gene>
<name>A0ABP0MEL4_9DINO</name>
<proteinExistence type="predicted"/>
<evidence type="ECO:0000313" key="2">
    <source>
        <dbReference type="Proteomes" id="UP001642484"/>
    </source>
</evidence>
<dbReference type="Proteomes" id="UP001642484">
    <property type="component" value="Unassembled WGS sequence"/>
</dbReference>
<dbReference type="EMBL" id="CAXAMN010017191">
    <property type="protein sequence ID" value="CAK9049951.1"/>
    <property type="molecule type" value="Genomic_DNA"/>
</dbReference>